<gene>
    <name evidence="1" type="ORF">SDC9_162597</name>
</gene>
<sequence length="69" mass="7766">MKHATNICMSVLLSNFPEKYILTPSSSTARLLIQNIQRVIFTFKKIVEAKIGSIKEASRILAISCVNER</sequence>
<dbReference type="AlphaFoldDB" id="A0A645FLH6"/>
<proteinExistence type="predicted"/>
<reference evidence="1" key="1">
    <citation type="submission" date="2019-08" db="EMBL/GenBank/DDBJ databases">
        <authorList>
            <person name="Kucharzyk K."/>
            <person name="Murdoch R.W."/>
            <person name="Higgins S."/>
            <person name="Loffler F."/>
        </authorList>
    </citation>
    <scope>NUCLEOTIDE SEQUENCE</scope>
</reference>
<evidence type="ECO:0000313" key="1">
    <source>
        <dbReference type="EMBL" id="MPN15267.1"/>
    </source>
</evidence>
<dbReference type="EMBL" id="VSSQ01061993">
    <property type="protein sequence ID" value="MPN15267.1"/>
    <property type="molecule type" value="Genomic_DNA"/>
</dbReference>
<protein>
    <submittedName>
        <fullName evidence="1">Uncharacterized protein</fullName>
    </submittedName>
</protein>
<comment type="caution">
    <text evidence="1">The sequence shown here is derived from an EMBL/GenBank/DDBJ whole genome shotgun (WGS) entry which is preliminary data.</text>
</comment>
<accession>A0A645FLH6</accession>
<name>A0A645FLH6_9ZZZZ</name>
<organism evidence="1">
    <name type="scientific">bioreactor metagenome</name>
    <dbReference type="NCBI Taxonomy" id="1076179"/>
    <lineage>
        <taxon>unclassified sequences</taxon>
        <taxon>metagenomes</taxon>
        <taxon>ecological metagenomes</taxon>
    </lineage>
</organism>